<gene>
    <name evidence="2" type="ORF">GCM10009606_36400</name>
</gene>
<dbReference type="RefSeq" id="WP_343909045.1">
    <property type="nucleotide sequence ID" value="NZ_BAAAJE010000020.1"/>
</dbReference>
<dbReference type="NCBIfam" id="TIGR01764">
    <property type="entry name" value="excise"/>
    <property type="match status" value="1"/>
</dbReference>
<dbReference type="InterPro" id="IPR010093">
    <property type="entry name" value="SinI_DNA-bd"/>
</dbReference>
<evidence type="ECO:0000313" key="2">
    <source>
        <dbReference type="EMBL" id="GAA1154910.1"/>
    </source>
</evidence>
<keyword evidence="3" id="KW-1185">Reference proteome</keyword>
<dbReference type="Pfam" id="PF12728">
    <property type="entry name" value="HTH_17"/>
    <property type="match status" value="1"/>
</dbReference>
<accession>A0ABN1ULU4</accession>
<reference evidence="2 3" key="1">
    <citation type="journal article" date="2019" name="Int. J. Syst. Evol. Microbiol.">
        <title>The Global Catalogue of Microorganisms (GCM) 10K type strain sequencing project: providing services to taxonomists for standard genome sequencing and annotation.</title>
        <authorList>
            <consortium name="The Broad Institute Genomics Platform"/>
            <consortium name="The Broad Institute Genome Sequencing Center for Infectious Disease"/>
            <person name="Wu L."/>
            <person name="Ma J."/>
        </authorList>
    </citation>
    <scope>NUCLEOTIDE SEQUENCE [LARGE SCALE GENOMIC DNA]</scope>
    <source>
        <strain evidence="2 3">JCM 11813</strain>
    </source>
</reference>
<dbReference type="InterPro" id="IPR041657">
    <property type="entry name" value="HTH_17"/>
</dbReference>
<name>A0ABN1ULU4_9ACTN</name>
<evidence type="ECO:0000259" key="1">
    <source>
        <dbReference type="Pfam" id="PF12728"/>
    </source>
</evidence>
<comment type="caution">
    <text evidence="2">The sequence shown here is derived from an EMBL/GenBank/DDBJ whole genome shotgun (WGS) entry which is preliminary data.</text>
</comment>
<protein>
    <recommendedName>
        <fullName evidence="1">Helix-turn-helix domain-containing protein</fullName>
    </recommendedName>
</protein>
<dbReference type="EMBL" id="BAAAJE010000020">
    <property type="protein sequence ID" value="GAA1154910.1"/>
    <property type="molecule type" value="Genomic_DNA"/>
</dbReference>
<proteinExistence type="predicted"/>
<feature type="domain" description="Helix-turn-helix" evidence="1">
    <location>
        <begin position="86"/>
        <end position="135"/>
    </location>
</feature>
<organism evidence="2 3">
    <name type="scientific">Nocardioides aquiterrae</name>
    <dbReference type="NCBI Taxonomy" id="203799"/>
    <lineage>
        <taxon>Bacteria</taxon>
        <taxon>Bacillati</taxon>
        <taxon>Actinomycetota</taxon>
        <taxon>Actinomycetes</taxon>
        <taxon>Propionibacteriales</taxon>
        <taxon>Nocardioidaceae</taxon>
        <taxon>Nocardioides</taxon>
    </lineage>
</organism>
<evidence type="ECO:0000313" key="3">
    <source>
        <dbReference type="Proteomes" id="UP001499979"/>
    </source>
</evidence>
<sequence>MSRIPEPPEFITSPGDYTVDRLTAEMAGWMIRRPEFKALRIAARGEHPTVFNYLVAVSALGDKWCSSQARTPLTNTDEQPTELRSWVTSSEAADLLGGGPRAVQQAIARGRLKATKVNGVWRIEREDLEHYRATRAA</sequence>
<dbReference type="Proteomes" id="UP001499979">
    <property type="component" value="Unassembled WGS sequence"/>
</dbReference>